<dbReference type="AlphaFoldDB" id="A0A1H5X0L9"/>
<evidence type="ECO:0000259" key="2">
    <source>
        <dbReference type="Pfam" id="PF13084"/>
    </source>
</evidence>
<dbReference type="SUPFAM" id="SSF56925">
    <property type="entry name" value="OMPA-like"/>
    <property type="match status" value="1"/>
</dbReference>
<proteinExistence type="predicted"/>
<evidence type="ECO:0000313" key="5">
    <source>
        <dbReference type="Proteomes" id="UP000236721"/>
    </source>
</evidence>
<dbReference type="Proteomes" id="UP000236721">
    <property type="component" value="Unassembled WGS sequence"/>
</dbReference>
<keyword evidence="1" id="KW-0732">Signal</keyword>
<name>A0A1H5X0L9_9VIBR</name>
<dbReference type="OrthoDB" id="9152616at2"/>
<dbReference type="Pfam" id="PF13084">
    <property type="entry name" value="DUF3943"/>
    <property type="match status" value="1"/>
</dbReference>
<feature type="domain" description="Outer membrane protein beta-barrel" evidence="3">
    <location>
        <begin position="329"/>
        <end position="470"/>
    </location>
</feature>
<dbReference type="InterPro" id="IPR025079">
    <property type="entry name" value="DUF3943"/>
</dbReference>
<dbReference type="RefSeq" id="WP_160111349.1">
    <property type="nucleotide sequence ID" value="NZ_FNVG01000006.1"/>
</dbReference>
<sequence>MNTLTKSMLTASVILSAPVLSDSLPLYIGHQPSDLADHWRTSLTDFNQLSEPDTTDFTISTNPEKSNSAWEELPDTNHVYSNPYRVSLFSPQNGEDGARLWSQTKSIAAYGVGVAGVLALMPESITNWEKGGDDLFSKWVDNVSSGPTWDRDDWAINYIGHPYFGGVYYQAARKSGYRQWDSFIYSAMMSTFYWEYGIEAFAEVPSIQDLFVTPILGWVYGEWAYNKEQEIRLTGGTVWGSKSLGNVSLFLLDPVDSLGNGVNHIAGREIVRAGTGFVGVQNVNTPNGVSERQFRFEVQYALDATPGSSRTRKSYYSQNSEDPVTYSIVGVSAGASYVEPSDYWELDPGAGVSFTVGLHFSPALSGHLTYTRASLNDRETQQSATYESYSANGLYYFNTDSKLRPFVTAGFGESLKNEDTKTKQFQLNAGAGLHYALHPNWALQAEWRHAGRPSAKASENIATGRLVYRFGKGERI</sequence>
<gene>
    <name evidence="4" type="ORF">SAMN04488244_106160</name>
</gene>
<accession>A0A1H5X0L9</accession>
<dbReference type="Gene3D" id="2.40.160.20">
    <property type="match status" value="1"/>
</dbReference>
<evidence type="ECO:0000259" key="3">
    <source>
        <dbReference type="Pfam" id="PF13505"/>
    </source>
</evidence>
<evidence type="ECO:0000313" key="4">
    <source>
        <dbReference type="EMBL" id="SEG05449.1"/>
    </source>
</evidence>
<keyword evidence="5" id="KW-1185">Reference proteome</keyword>
<dbReference type="InterPro" id="IPR011250">
    <property type="entry name" value="OMP/PagP_B-barrel"/>
</dbReference>
<feature type="domain" description="DUF3943" evidence="2">
    <location>
        <begin position="146"/>
        <end position="255"/>
    </location>
</feature>
<organism evidence="4 5">
    <name type="scientific">Vibrio hangzhouensis</name>
    <dbReference type="NCBI Taxonomy" id="462991"/>
    <lineage>
        <taxon>Bacteria</taxon>
        <taxon>Pseudomonadati</taxon>
        <taxon>Pseudomonadota</taxon>
        <taxon>Gammaproteobacteria</taxon>
        <taxon>Vibrionales</taxon>
        <taxon>Vibrionaceae</taxon>
        <taxon>Vibrio</taxon>
    </lineage>
</organism>
<dbReference type="Pfam" id="PF13505">
    <property type="entry name" value="OMP_b-brl"/>
    <property type="match status" value="1"/>
</dbReference>
<dbReference type="InterPro" id="IPR027385">
    <property type="entry name" value="Beta-barrel_OMP"/>
</dbReference>
<protein>
    <submittedName>
        <fullName evidence="4">Opacity protein</fullName>
    </submittedName>
</protein>
<reference evidence="5" key="1">
    <citation type="submission" date="2016-10" db="EMBL/GenBank/DDBJ databases">
        <authorList>
            <person name="Varghese N."/>
            <person name="Submissions S."/>
        </authorList>
    </citation>
    <scope>NUCLEOTIDE SEQUENCE [LARGE SCALE GENOMIC DNA]</scope>
    <source>
        <strain evidence="5">CGMCC 1.7062</strain>
    </source>
</reference>
<dbReference type="EMBL" id="FNVG01000006">
    <property type="protein sequence ID" value="SEG05449.1"/>
    <property type="molecule type" value="Genomic_DNA"/>
</dbReference>
<evidence type="ECO:0000256" key="1">
    <source>
        <dbReference type="ARBA" id="ARBA00022729"/>
    </source>
</evidence>